<dbReference type="InParanoid" id="D7T5E2"/>
<dbReference type="HOGENOM" id="CLU_3407159_0_0_1"/>
<keyword evidence="2" id="KW-1185">Reference proteome</keyword>
<dbReference type="EMBL" id="FN595525">
    <property type="protein sequence ID" value="CBI25725.3"/>
    <property type="molecule type" value="Genomic_DNA"/>
</dbReference>
<protein>
    <submittedName>
        <fullName evidence="1">Uncharacterized protein</fullName>
    </submittedName>
</protein>
<dbReference type="Proteomes" id="UP000009183">
    <property type="component" value="Unassembled WGS sequence, unordered"/>
</dbReference>
<dbReference type="AlphaFoldDB" id="D7T5E2"/>
<gene>
    <name evidence="1" type="ORF">VIT_00s0222g00090</name>
</gene>
<name>D7T5E2_VITVI</name>
<accession>D7T5E2</accession>
<reference evidence="2" key="1">
    <citation type="journal article" date="2007" name="Nature">
        <title>The grapevine genome sequence suggests ancestral hexaploidization in major angiosperm phyla.</title>
        <authorList>
            <consortium name="The French-Italian Public Consortium for Grapevine Genome Characterization."/>
            <person name="Jaillon O."/>
            <person name="Aury J.-M."/>
            <person name="Noel B."/>
            <person name="Policriti A."/>
            <person name="Clepet C."/>
            <person name="Casagrande A."/>
            <person name="Choisne N."/>
            <person name="Aubourg S."/>
            <person name="Vitulo N."/>
            <person name="Jubin C."/>
            <person name="Vezzi A."/>
            <person name="Legeai F."/>
            <person name="Hugueney P."/>
            <person name="Dasilva C."/>
            <person name="Horner D."/>
            <person name="Mica E."/>
            <person name="Jublot D."/>
            <person name="Poulain J."/>
            <person name="Bruyere C."/>
            <person name="Billault A."/>
            <person name="Segurens B."/>
            <person name="Gouyvenoux M."/>
            <person name="Ugarte E."/>
            <person name="Cattonaro F."/>
            <person name="Anthouard V."/>
            <person name="Vico V."/>
            <person name="Del Fabbro C."/>
            <person name="Alaux M."/>
            <person name="Di Gaspero G."/>
            <person name="Dumas V."/>
            <person name="Felice N."/>
            <person name="Paillard S."/>
            <person name="Juman I."/>
            <person name="Moroldo M."/>
            <person name="Scalabrin S."/>
            <person name="Canaguier A."/>
            <person name="Le Clainche I."/>
            <person name="Malacrida G."/>
            <person name="Durand E."/>
            <person name="Pesole G."/>
            <person name="Laucou V."/>
            <person name="Chatelet P."/>
            <person name="Merdinoglu D."/>
            <person name="Delledonne M."/>
            <person name="Pezzotti M."/>
            <person name="Lecharny A."/>
            <person name="Scarpelli C."/>
            <person name="Artiguenave F."/>
            <person name="Pe M.E."/>
            <person name="Valle G."/>
            <person name="Morgante M."/>
            <person name="Caboche M."/>
            <person name="Adam-Blondon A.-F."/>
            <person name="Weissenbach J."/>
            <person name="Quetier F."/>
            <person name="Wincker P."/>
        </authorList>
    </citation>
    <scope>NUCLEOTIDE SEQUENCE [LARGE SCALE GENOMIC DNA]</scope>
    <source>
        <strain evidence="2">cv. Pinot noir / PN40024</strain>
    </source>
</reference>
<evidence type="ECO:0000313" key="2">
    <source>
        <dbReference type="Proteomes" id="UP000009183"/>
    </source>
</evidence>
<evidence type="ECO:0000313" key="1">
    <source>
        <dbReference type="EMBL" id="CBI25725.3"/>
    </source>
</evidence>
<organism evidence="1 2">
    <name type="scientific">Vitis vinifera</name>
    <name type="common">Grape</name>
    <dbReference type="NCBI Taxonomy" id="29760"/>
    <lineage>
        <taxon>Eukaryota</taxon>
        <taxon>Viridiplantae</taxon>
        <taxon>Streptophyta</taxon>
        <taxon>Embryophyta</taxon>
        <taxon>Tracheophyta</taxon>
        <taxon>Spermatophyta</taxon>
        <taxon>Magnoliopsida</taxon>
        <taxon>eudicotyledons</taxon>
        <taxon>Gunneridae</taxon>
        <taxon>Pentapetalae</taxon>
        <taxon>rosids</taxon>
        <taxon>Vitales</taxon>
        <taxon>Vitaceae</taxon>
        <taxon>Viteae</taxon>
        <taxon>Vitis</taxon>
    </lineage>
</organism>
<dbReference type="PaxDb" id="29760-VIT_00s0222g00090.t01"/>
<proteinExistence type="predicted"/>
<sequence length="32" mass="3843">MWMRFIHQILTILNKLNLGKHRGPQISISQMH</sequence>